<evidence type="ECO:0000313" key="2">
    <source>
        <dbReference type="EMBL" id="WKK79982.2"/>
    </source>
</evidence>
<evidence type="ECO:0000256" key="1">
    <source>
        <dbReference type="SAM" id="SignalP"/>
    </source>
</evidence>
<keyword evidence="2" id="KW-0378">Hydrolase</keyword>
<reference evidence="2" key="1">
    <citation type="submission" date="2023-08" db="EMBL/GenBank/DDBJ databases">
        <title>Comparative genomics and taxonomic characterization of three novel marine species of genus Marivirga.</title>
        <authorList>
            <person name="Muhammad N."/>
            <person name="Kim S.-G."/>
        </authorList>
    </citation>
    <scope>NUCLEOTIDE SEQUENCE</scope>
    <source>
        <strain evidence="2">BKB1-2</strain>
    </source>
</reference>
<name>A0AA49JA41_9BACT</name>
<dbReference type="Proteomes" id="UP001232019">
    <property type="component" value="Chromosome"/>
</dbReference>
<dbReference type="EMBL" id="CP129968">
    <property type="protein sequence ID" value="WKK79982.2"/>
    <property type="molecule type" value="Genomic_DNA"/>
</dbReference>
<dbReference type="Gene3D" id="2.60.40.1120">
    <property type="entry name" value="Carboxypeptidase-like, regulatory domain"/>
    <property type="match status" value="1"/>
</dbReference>
<dbReference type="Pfam" id="PF13715">
    <property type="entry name" value="CarbopepD_reg_2"/>
    <property type="match status" value="1"/>
</dbReference>
<protein>
    <submittedName>
        <fullName evidence="2">Carboxypeptidase-like regulatory domain-containing protein</fullName>
    </submittedName>
</protein>
<keyword evidence="2" id="KW-0645">Protease</keyword>
<sequence>MMKKLLLMLSFILVASFSWAQDRTVSGTVTDADGPLPGVNVIVKGITQGTTTHLDGNYKLSVPADAEAL</sequence>
<keyword evidence="1" id="KW-0732">Signal</keyword>
<dbReference type="RefSeq" id="WP_322346569.1">
    <property type="nucleotide sequence ID" value="NZ_CP129968.2"/>
</dbReference>
<dbReference type="SUPFAM" id="SSF49464">
    <property type="entry name" value="Carboxypeptidase regulatory domain-like"/>
    <property type="match status" value="1"/>
</dbReference>
<dbReference type="KEGG" id="marp:QYS47_22435"/>
<gene>
    <name evidence="2" type="ORF">QYS47_22435</name>
</gene>
<proteinExistence type="predicted"/>
<organism evidence="2">
    <name type="scientific">Marivirga arenosa</name>
    <dbReference type="NCBI Taxonomy" id="3059076"/>
    <lineage>
        <taxon>Bacteria</taxon>
        <taxon>Pseudomonadati</taxon>
        <taxon>Bacteroidota</taxon>
        <taxon>Cytophagia</taxon>
        <taxon>Cytophagales</taxon>
        <taxon>Marivirgaceae</taxon>
        <taxon>Marivirga</taxon>
    </lineage>
</organism>
<dbReference type="InterPro" id="IPR008969">
    <property type="entry name" value="CarboxyPept-like_regulatory"/>
</dbReference>
<keyword evidence="2" id="KW-0121">Carboxypeptidase</keyword>
<dbReference type="AlphaFoldDB" id="A0AA49JA41"/>
<accession>A0AA49JA41</accession>
<feature type="signal peptide" evidence="1">
    <location>
        <begin position="1"/>
        <end position="20"/>
    </location>
</feature>
<feature type="chain" id="PRO_5041348551" evidence="1">
    <location>
        <begin position="21"/>
        <end position="69"/>
    </location>
</feature>
<dbReference type="GO" id="GO:0004180">
    <property type="term" value="F:carboxypeptidase activity"/>
    <property type="evidence" value="ECO:0007669"/>
    <property type="project" value="UniProtKB-KW"/>
</dbReference>